<evidence type="ECO:0000256" key="1">
    <source>
        <dbReference type="SAM" id="MobiDB-lite"/>
    </source>
</evidence>
<keyword evidence="4" id="KW-1185">Reference proteome</keyword>
<name>A0A9P3PK50_LYOSH</name>
<dbReference type="AlphaFoldDB" id="A0A9P3PK50"/>
<feature type="compositionally biased region" description="Polar residues" evidence="1">
    <location>
        <begin position="7"/>
        <end position="19"/>
    </location>
</feature>
<dbReference type="InterPro" id="IPR001810">
    <property type="entry name" value="F-box_dom"/>
</dbReference>
<feature type="region of interest" description="Disordered" evidence="1">
    <location>
        <begin position="1"/>
        <end position="21"/>
    </location>
</feature>
<dbReference type="SUPFAM" id="SSF81383">
    <property type="entry name" value="F-box domain"/>
    <property type="match status" value="1"/>
</dbReference>
<dbReference type="InterPro" id="IPR032675">
    <property type="entry name" value="LRR_dom_sf"/>
</dbReference>
<dbReference type="InterPro" id="IPR036047">
    <property type="entry name" value="F-box-like_dom_sf"/>
</dbReference>
<organism evidence="3 4">
    <name type="scientific">Lyophyllum shimeji</name>
    <name type="common">Hon-shimeji</name>
    <name type="synonym">Tricholoma shimeji</name>
    <dbReference type="NCBI Taxonomy" id="47721"/>
    <lineage>
        <taxon>Eukaryota</taxon>
        <taxon>Fungi</taxon>
        <taxon>Dikarya</taxon>
        <taxon>Basidiomycota</taxon>
        <taxon>Agaricomycotina</taxon>
        <taxon>Agaricomycetes</taxon>
        <taxon>Agaricomycetidae</taxon>
        <taxon>Agaricales</taxon>
        <taxon>Tricholomatineae</taxon>
        <taxon>Lyophyllaceae</taxon>
        <taxon>Lyophyllum</taxon>
    </lineage>
</organism>
<dbReference type="Proteomes" id="UP001063166">
    <property type="component" value="Unassembled WGS sequence"/>
</dbReference>
<evidence type="ECO:0000259" key="2">
    <source>
        <dbReference type="PROSITE" id="PS50181"/>
    </source>
</evidence>
<dbReference type="Pfam" id="PF12937">
    <property type="entry name" value="F-box-like"/>
    <property type="match status" value="1"/>
</dbReference>
<dbReference type="Gene3D" id="3.80.10.10">
    <property type="entry name" value="Ribonuclease Inhibitor"/>
    <property type="match status" value="1"/>
</dbReference>
<dbReference type="Gene3D" id="1.20.1280.50">
    <property type="match status" value="1"/>
</dbReference>
<reference evidence="3" key="1">
    <citation type="submission" date="2022-07" db="EMBL/GenBank/DDBJ databases">
        <title>The genome of Lyophyllum shimeji provides insight into the initial evolution of ectomycorrhizal fungal genome.</title>
        <authorList>
            <person name="Kobayashi Y."/>
            <person name="Shibata T."/>
            <person name="Hirakawa H."/>
            <person name="Shigenobu S."/>
            <person name="Nishiyama T."/>
            <person name="Yamada A."/>
            <person name="Hasebe M."/>
            <person name="Kawaguchi M."/>
        </authorList>
    </citation>
    <scope>NUCLEOTIDE SEQUENCE</scope>
    <source>
        <strain evidence="3">AT787</strain>
    </source>
</reference>
<accession>A0A9P3PK50</accession>
<dbReference type="OrthoDB" id="3365698at2759"/>
<comment type="caution">
    <text evidence="3">The sequence shown here is derived from an EMBL/GenBank/DDBJ whole genome shotgun (WGS) entry which is preliminary data.</text>
</comment>
<dbReference type="PROSITE" id="PS50181">
    <property type="entry name" value="FBOX"/>
    <property type="match status" value="1"/>
</dbReference>
<gene>
    <name evidence="3" type="ORF">LshimejAT787_0311580</name>
</gene>
<sequence length="386" mass="43330">MLRSSPRRTLQSGEGSVSTDVPGDSLEVASIDALPQELLCAIFSLLYDDHDRRLSASIILSHVCRRWRELVLDLPRLWTDVRIAAYAPEVLEDILLRSKGRALSICLYLPEPIRESATFALWKTVIMLAPEMKRCRSLHISAFKSVYKLIFNAFGYEVDAPLLRHLKLHCRDAKSSDKECLLMRSVVFKHSFLTHVDLDGVAIPSAIDLSRVRTMNLRNVNFSAPGNFFSDNALERLRLSSTTIPWGHEMVAPRLAHLTLDRQLPVPFCNAQWTTPALTSLTISRPSRVELYHLERCLRDPFALRLFANLTNLTLAHCDTELMAKLVGICALMQATPELRRLNFDGARPEPILEGSRGYSAGWPHLVDIYVGGVRFNGQGTGASTV</sequence>
<dbReference type="SUPFAM" id="SSF52047">
    <property type="entry name" value="RNI-like"/>
    <property type="match status" value="1"/>
</dbReference>
<evidence type="ECO:0000313" key="4">
    <source>
        <dbReference type="Proteomes" id="UP001063166"/>
    </source>
</evidence>
<evidence type="ECO:0000313" key="3">
    <source>
        <dbReference type="EMBL" id="GLB36871.1"/>
    </source>
</evidence>
<dbReference type="EMBL" id="BRPK01000003">
    <property type="protein sequence ID" value="GLB36871.1"/>
    <property type="molecule type" value="Genomic_DNA"/>
</dbReference>
<proteinExistence type="predicted"/>
<feature type="domain" description="F-box" evidence="2">
    <location>
        <begin position="28"/>
        <end position="81"/>
    </location>
</feature>
<protein>
    <recommendedName>
        <fullName evidence="2">F-box domain-containing protein</fullName>
    </recommendedName>
</protein>